<comment type="caution">
    <text evidence="10">The sequence shown here is derived from an EMBL/GenBank/DDBJ whole genome shotgun (WGS) entry which is preliminary data.</text>
</comment>
<gene>
    <name evidence="10" type="ORF">DPMN_127923</name>
</gene>
<comment type="cofactor">
    <cofactor evidence="7">
        <name>heme</name>
        <dbReference type="ChEBI" id="CHEBI:30413"/>
    </cofactor>
</comment>
<evidence type="ECO:0008006" key="12">
    <source>
        <dbReference type="Google" id="ProtNLM"/>
    </source>
</evidence>
<evidence type="ECO:0000256" key="8">
    <source>
        <dbReference type="RuleBase" id="RU000461"/>
    </source>
</evidence>
<accession>A0A9D4H2X3</accession>
<dbReference type="PANTHER" id="PTHR24289">
    <property type="entry name" value="STEROID 17-ALPHA-HYDROXYLASE/17,20 LYASE"/>
    <property type="match status" value="1"/>
</dbReference>
<evidence type="ECO:0000313" key="11">
    <source>
        <dbReference type="Proteomes" id="UP000828390"/>
    </source>
</evidence>
<dbReference type="GO" id="GO:0005506">
    <property type="term" value="F:iron ion binding"/>
    <property type="evidence" value="ECO:0007669"/>
    <property type="project" value="InterPro"/>
</dbReference>
<feature type="binding site" description="axial binding residue" evidence="7">
    <location>
        <position position="438"/>
    </location>
    <ligand>
        <name>heme</name>
        <dbReference type="ChEBI" id="CHEBI:30413"/>
    </ligand>
    <ligandPart>
        <name>Fe</name>
        <dbReference type="ChEBI" id="CHEBI:18248"/>
    </ligandPart>
</feature>
<proteinExistence type="inferred from homology"/>
<name>A0A9D4H2X3_DREPO</name>
<protein>
    <recommendedName>
        <fullName evidence="12">Cytochrome P450</fullName>
    </recommendedName>
</protein>
<dbReference type="AlphaFoldDB" id="A0A9D4H2X3"/>
<dbReference type="PROSITE" id="PS00086">
    <property type="entry name" value="CYTOCHROME_P450"/>
    <property type="match status" value="1"/>
</dbReference>
<dbReference type="GO" id="GO:0004497">
    <property type="term" value="F:monooxygenase activity"/>
    <property type="evidence" value="ECO:0007669"/>
    <property type="project" value="UniProtKB-KW"/>
</dbReference>
<keyword evidence="9" id="KW-0732">Signal</keyword>
<evidence type="ECO:0000256" key="5">
    <source>
        <dbReference type="ARBA" id="ARBA00023004"/>
    </source>
</evidence>
<dbReference type="OrthoDB" id="6103963at2759"/>
<dbReference type="InterPro" id="IPR017972">
    <property type="entry name" value="Cyt_P450_CS"/>
</dbReference>
<evidence type="ECO:0000256" key="3">
    <source>
        <dbReference type="ARBA" id="ARBA00022723"/>
    </source>
</evidence>
<dbReference type="EMBL" id="JAIWYP010000005">
    <property type="protein sequence ID" value="KAH3826034.1"/>
    <property type="molecule type" value="Genomic_DNA"/>
</dbReference>
<keyword evidence="4 8" id="KW-0560">Oxidoreductase</keyword>
<reference evidence="10" key="1">
    <citation type="journal article" date="2019" name="bioRxiv">
        <title>The Genome of the Zebra Mussel, Dreissena polymorpha: A Resource for Invasive Species Research.</title>
        <authorList>
            <person name="McCartney M.A."/>
            <person name="Auch B."/>
            <person name="Kono T."/>
            <person name="Mallez S."/>
            <person name="Zhang Y."/>
            <person name="Obille A."/>
            <person name="Becker A."/>
            <person name="Abrahante J.E."/>
            <person name="Garbe J."/>
            <person name="Badalamenti J.P."/>
            <person name="Herman A."/>
            <person name="Mangelson H."/>
            <person name="Liachko I."/>
            <person name="Sullivan S."/>
            <person name="Sone E.D."/>
            <person name="Koren S."/>
            <person name="Silverstein K.A.T."/>
            <person name="Beckman K.B."/>
            <person name="Gohl D.M."/>
        </authorList>
    </citation>
    <scope>NUCLEOTIDE SEQUENCE</scope>
    <source>
        <strain evidence="10">Duluth1</strain>
        <tissue evidence="10">Whole animal</tissue>
    </source>
</reference>
<keyword evidence="11" id="KW-1185">Reference proteome</keyword>
<organism evidence="10 11">
    <name type="scientific">Dreissena polymorpha</name>
    <name type="common">Zebra mussel</name>
    <name type="synonym">Mytilus polymorpha</name>
    <dbReference type="NCBI Taxonomy" id="45954"/>
    <lineage>
        <taxon>Eukaryota</taxon>
        <taxon>Metazoa</taxon>
        <taxon>Spiralia</taxon>
        <taxon>Lophotrochozoa</taxon>
        <taxon>Mollusca</taxon>
        <taxon>Bivalvia</taxon>
        <taxon>Autobranchia</taxon>
        <taxon>Heteroconchia</taxon>
        <taxon>Euheterodonta</taxon>
        <taxon>Imparidentia</taxon>
        <taxon>Neoheterodontei</taxon>
        <taxon>Myida</taxon>
        <taxon>Dreissenoidea</taxon>
        <taxon>Dreissenidae</taxon>
        <taxon>Dreissena</taxon>
    </lineage>
</organism>
<keyword evidence="5 7" id="KW-0408">Iron</keyword>
<feature type="chain" id="PRO_5038627742" description="Cytochrome P450" evidence="9">
    <location>
        <begin position="30"/>
        <end position="495"/>
    </location>
</feature>
<evidence type="ECO:0000256" key="6">
    <source>
        <dbReference type="ARBA" id="ARBA00023033"/>
    </source>
</evidence>
<feature type="signal peptide" evidence="9">
    <location>
        <begin position="1"/>
        <end position="29"/>
    </location>
</feature>
<dbReference type="GO" id="GO:0016705">
    <property type="term" value="F:oxidoreductase activity, acting on paired donors, with incorporation or reduction of molecular oxygen"/>
    <property type="evidence" value="ECO:0007669"/>
    <property type="project" value="InterPro"/>
</dbReference>
<keyword evidence="6 8" id="KW-0503">Monooxygenase</keyword>
<dbReference type="Pfam" id="PF00067">
    <property type="entry name" value="p450"/>
    <property type="match status" value="1"/>
</dbReference>
<dbReference type="InterPro" id="IPR001128">
    <property type="entry name" value="Cyt_P450"/>
</dbReference>
<evidence type="ECO:0000256" key="4">
    <source>
        <dbReference type="ARBA" id="ARBA00023002"/>
    </source>
</evidence>
<dbReference type="InterPro" id="IPR036396">
    <property type="entry name" value="Cyt_P450_sf"/>
</dbReference>
<dbReference type="GO" id="GO:0020037">
    <property type="term" value="F:heme binding"/>
    <property type="evidence" value="ECO:0007669"/>
    <property type="project" value="InterPro"/>
</dbReference>
<dbReference type="PANTHER" id="PTHR24289:SF1">
    <property type="entry name" value="STEROID 17-ALPHA-HYDROXYLASE_17,20 LYASE"/>
    <property type="match status" value="1"/>
</dbReference>
<dbReference type="Gene3D" id="1.10.630.10">
    <property type="entry name" value="Cytochrome P450"/>
    <property type="match status" value="1"/>
</dbReference>
<dbReference type="PRINTS" id="PR00463">
    <property type="entry name" value="EP450I"/>
</dbReference>
<evidence type="ECO:0000256" key="7">
    <source>
        <dbReference type="PIRSR" id="PIRSR602401-1"/>
    </source>
</evidence>
<evidence type="ECO:0000256" key="9">
    <source>
        <dbReference type="SAM" id="SignalP"/>
    </source>
</evidence>
<comment type="similarity">
    <text evidence="1 8">Belongs to the cytochrome P450 family.</text>
</comment>
<keyword evidence="2 7" id="KW-0349">Heme</keyword>
<dbReference type="InterPro" id="IPR002401">
    <property type="entry name" value="Cyt_P450_E_grp-I"/>
</dbReference>
<sequence>MVVFEALLCSCAVLVVVLIVLSVIGKVTSLSPPGPGGLPYIGQGLNFSVNSAHKQFTEWAKEYGDIVMFRMFGQPVVVLNNPDLIRKAFSAKDIKSSISDRPPSFIGQFVAGQYNDILFRKYDPLCADLKRVTIQVMYKTGASKAELEALVSSEIQDYVSKISAAEGDVDIIESLQTTLCKLIGVLYTGKRLSTDDPSFQAIADFDRAGNEIITPSVHLVLKVMPWLRHLPGYYGNLFDRTMQCKERLKRDLIQKEKEAGCGLISGLFEKQTTENWITDDMILGVAMDLINTSTLTSRGVISGVYFLLTHFPDVQDRIYQELIAVVGADRTPAVADMSMMPYTQACILETLRFQSHLPITATHTNLTDDVELEGYHIPRGASVYGNLWLVHHDDRVWSEPWKFKPERFLGADGSLLHKDPSLQQMRYFMPFGEGHRSCMGVRVTYDRMFLFVTLLLQRHRLLPPAEGALPSSDPRDLVPGTVLQAPKFYCRIVPR</sequence>
<reference evidence="10" key="2">
    <citation type="submission" date="2020-11" db="EMBL/GenBank/DDBJ databases">
        <authorList>
            <person name="McCartney M.A."/>
            <person name="Auch B."/>
            <person name="Kono T."/>
            <person name="Mallez S."/>
            <person name="Becker A."/>
            <person name="Gohl D.M."/>
            <person name="Silverstein K.A.T."/>
            <person name="Koren S."/>
            <person name="Bechman K.B."/>
            <person name="Herman A."/>
            <person name="Abrahante J.E."/>
            <person name="Garbe J."/>
        </authorList>
    </citation>
    <scope>NUCLEOTIDE SEQUENCE</scope>
    <source>
        <strain evidence="10">Duluth1</strain>
        <tissue evidence="10">Whole animal</tissue>
    </source>
</reference>
<dbReference type="SUPFAM" id="SSF48264">
    <property type="entry name" value="Cytochrome P450"/>
    <property type="match status" value="1"/>
</dbReference>
<evidence type="ECO:0000256" key="1">
    <source>
        <dbReference type="ARBA" id="ARBA00010617"/>
    </source>
</evidence>
<dbReference type="Proteomes" id="UP000828390">
    <property type="component" value="Unassembled WGS sequence"/>
</dbReference>
<evidence type="ECO:0000256" key="2">
    <source>
        <dbReference type="ARBA" id="ARBA00022617"/>
    </source>
</evidence>
<evidence type="ECO:0000313" key="10">
    <source>
        <dbReference type="EMBL" id="KAH3826034.1"/>
    </source>
</evidence>
<keyword evidence="3 7" id="KW-0479">Metal-binding</keyword>
<dbReference type="PRINTS" id="PR00385">
    <property type="entry name" value="P450"/>
</dbReference>